<evidence type="ECO:0000313" key="7">
    <source>
        <dbReference type="Proteomes" id="UP000053201"/>
    </source>
</evidence>
<keyword evidence="7" id="KW-1185">Reference proteome</keyword>
<evidence type="ECO:0000256" key="3">
    <source>
        <dbReference type="ARBA" id="ARBA00022989"/>
    </source>
</evidence>
<organism evidence="6 7">
    <name type="scientific">Spizellomyces punctatus (strain DAOM BR117)</name>
    <dbReference type="NCBI Taxonomy" id="645134"/>
    <lineage>
        <taxon>Eukaryota</taxon>
        <taxon>Fungi</taxon>
        <taxon>Fungi incertae sedis</taxon>
        <taxon>Chytridiomycota</taxon>
        <taxon>Chytridiomycota incertae sedis</taxon>
        <taxon>Chytridiomycetes</taxon>
        <taxon>Spizellomycetales</taxon>
        <taxon>Spizellomycetaceae</taxon>
        <taxon>Spizellomyces</taxon>
    </lineage>
</organism>
<feature type="transmembrane region" description="Helical" evidence="5">
    <location>
        <begin position="247"/>
        <end position="267"/>
    </location>
</feature>
<dbReference type="InterPro" id="IPR006603">
    <property type="entry name" value="PQ-loop_rpt"/>
</dbReference>
<feature type="transmembrane region" description="Helical" evidence="5">
    <location>
        <begin position="103"/>
        <end position="124"/>
    </location>
</feature>
<feature type="transmembrane region" description="Helical" evidence="5">
    <location>
        <begin position="58"/>
        <end position="83"/>
    </location>
</feature>
<dbReference type="GeneID" id="27692454"/>
<evidence type="ECO:0008006" key="8">
    <source>
        <dbReference type="Google" id="ProtNLM"/>
    </source>
</evidence>
<evidence type="ECO:0000256" key="5">
    <source>
        <dbReference type="SAM" id="Phobius"/>
    </source>
</evidence>
<dbReference type="GO" id="GO:0016020">
    <property type="term" value="C:membrane"/>
    <property type="evidence" value="ECO:0007669"/>
    <property type="project" value="UniProtKB-SubCell"/>
</dbReference>
<accession>A0A0L0HCR7</accession>
<dbReference type="Proteomes" id="UP000053201">
    <property type="component" value="Unassembled WGS sequence"/>
</dbReference>
<dbReference type="RefSeq" id="XP_016607002.1">
    <property type="nucleotide sequence ID" value="XM_016757488.1"/>
</dbReference>
<keyword evidence="3 5" id="KW-1133">Transmembrane helix</keyword>
<feature type="transmembrane region" description="Helical" evidence="5">
    <location>
        <begin position="214"/>
        <end position="235"/>
    </location>
</feature>
<dbReference type="VEuPathDB" id="FungiDB:SPPG_09329"/>
<evidence type="ECO:0000313" key="6">
    <source>
        <dbReference type="EMBL" id="KNC98962.1"/>
    </source>
</evidence>
<feature type="transmembrane region" description="Helical" evidence="5">
    <location>
        <begin position="27"/>
        <end position="46"/>
    </location>
</feature>
<dbReference type="PANTHER" id="PTHR16201:SF11">
    <property type="entry name" value="PQ-LOOP REPEAT-CONTAINING PROTEIN"/>
    <property type="match status" value="1"/>
</dbReference>
<comment type="subcellular location">
    <subcellularLocation>
        <location evidence="1">Membrane</location>
        <topology evidence="1">Multi-pass membrane protein</topology>
    </subcellularLocation>
</comment>
<proteinExistence type="predicted"/>
<dbReference type="SMART" id="SM00679">
    <property type="entry name" value="CTNS"/>
    <property type="match status" value="2"/>
</dbReference>
<evidence type="ECO:0000256" key="1">
    <source>
        <dbReference type="ARBA" id="ARBA00004141"/>
    </source>
</evidence>
<sequence length="317" mass="34906">MYLIPSQTIHLRQQLDNCPVDHDAVKLALGSFITAGLLLSYVPQFIKIVQRKTSEGLSLWFLFLGAVGMASTVGNMALLQYPYVLCCKRPTWTPLMCFENTLGLTQVGIQTVCFMTCVLLYYAYYPTAKKHIPNTVPPAYTSQWRRSLYIGCIIIIWTVILTVGVIAILTIDADALGYSRTAEWVAGVLGLIAMQTSLMQFFPQIVHTWFAKAVGALSIPTMLMQCPGSFIFVYSLAVQPGANWTSWLPYLVSGVLQGVLLTMCIVFSMRNKEDLEDGVQAPLLGPADEGVDVQVEDQILADGNAPDYGTIASKAER</sequence>
<name>A0A0L0HCR7_SPIPD</name>
<dbReference type="eggNOG" id="ENOG502QV5C">
    <property type="taxonomic scope" value="Eukaryota"/>
</dbReference>
<feature type="transmembrane region" description="Helical" evidence="5">
    <location>
        <begin position="183"/>
        <end position="202"/>
    </location>
</feature>
<reference evidence="6 7" key="1">
    <citation type="submission" date="2009-08" db="EMBL/GenBank/DDBJ databases">
        <title>The Genome Sequence of Spizellomyces punctatus strain DAOM BR117.</title>
        <authorList>
            <consortium name="The Broad Institute Genome Sequencing Platform"/>
            <person name="Russ C."/>
            <person name="Cuomo C."/>
            <person name="Shea T."/>
            <person name="Young S.K."/>
            <person name="Zeng Q."/>
            <person name="Koehrsen M."/>
            <person name="Haas B."/>
            <person name="Borodovsky M."/>
            <person name="Guigo R."/>
            <person name="Alvarado L."/>
            <person name="Berlin A."/>
            <person name="Bochicchio J."/>
            <person name="Borenstein D."/>
            <person name="Chapman S."/>
            <person name="Chen Z."/>
            <person name="Engels R."/>
            <person name="Freedman E."/>
            <person name="Gellesch M."/>
            <person name="Goldberg J."/>
            <person name="Griggs A."/>
            <person name="Gujja S."/>
            <person name="Heiman D."/>
            <person name="Hepburn T."/>
            <person name="Howarth C."/>
            <person name="Jen D."/>
            <person name="Larson L."/>
            <person name="Lewis B."/>
            <person name="Mehta T."/>
            <person name="Park D."/>
            <person name="Pearson M."/>
            <person name="Roberts A."/>
            <person name="Saif S."/>
            <person name="Shenoy N."/>
            <person name="Sisk P."/>
            <person name="Stolte C."/>
            <person name="Sykes S."/>
            <person name="Thomson T."/>
            <person name="Walk T."/>
            <person name="White J."/>
            <person name="Yandava C."/>
            <person name="Burger G."/>
            <person name="Gray M.W."/>
            <person name="Holland P.W.H."/>
            <person name="King N."/>
            <person name="Lang F.B.F."/>
            <person name="Roger A.J."/>
            <person name="Ruiz-Trillo I."/>
            <person name="Lander E."/>
            <person name="Nusbaum C."/>
        </authorList>
    </citation>
    <scope>NUCLEOTIDE SEQUENCE [LARGE SCALE GENOMIC DNA]</scope>
    <source>
        <strain evidence="6 7">DAOM BR117</strain>
    </source>
</reference>
<feature type="transmembrane region" description="Helical" evidence="5">
    <location>
        <begin position="148"/>
        <end position="171"/>
    </location>
</feature>
<protein>
    <recommendedName>
        <fullName evidence="8">PQ loop repeat protein</fullName>
    </recommendedName>
</protein>
<evidence type="ECO:0000256" key="4">
    <source>
        <dbReference type="ARBA" id="ARBA00023136"/>
    </source>
</evidence>
<keyword evidence="4 5" id="KW-0472">Membrane</keyword>
<keyword evidence="2 5" id="KW-0812">Transmembrane</keyword>
<dbReference type="EMBL" id="KQ257459">
    <property type="protein sequence ID" value="KNC98962.1"/>
    <property type="molecule type" value="Genomic_DNA"/>
</dbReference>
<dbReference type="Gene3D" id="1.20.1280.290">
    <property type="match status" value="2"/>
</dbReference>
<dbReference type="OrthoDB" id="19344at2759"/>
<dbReference type="InterPro" id="IPR051415">
    <property type="entry name" value="LAAT-1"/>
</dbReference>
<gene>
    <name evidence="6" type="ORF">SPPG_09329</name>
</gene>
<dbReference type="PANTHER" id="PTHR16201">
    <property type="entry name" value="SEVEN TRANSMEMBRANE PROTEIN 1-RELATED"/>
    <property type="match status" value="1"/>
</dbReference>
<dbReference type="InParanoid" id="A0A0L0HCR7"/>
<evidence type="ECO:0000256" key="2">
    <source>
        <dbReference type="ARBA" id="ARBA00022692"/>
    </source>
</evidence>
<dbReference type="AlphaFoldDB" id="A0A0L0HCR7"/>
<dbReference type="OMA" id="FVIYFPR"/>
<dbReference type="Pfam" id="PF04193">
    <property type="entry name" value="PQ-loop"/>
    <property type="match status" value="2"/>
</dbReference>